<gene>
    <name evidence="2" type="ORF">XELAEV_18010019mg</name>
</gene>
<proteinExistence type="predicted"/>
<accession>A0A974I1A3</accession>
<feature type="region of interest" description="Disordered" evidence="1">
    <location>
        <begin position="80"/>
        <end position="105"/>
    </location>
</feature>
<reference evidence="3" key="1">
    <citation type="journal article" date="2016" name="Nature">
        <title>Genome evolution in the allotetraploid frog Xenopus laevis.</title>
        <authorList>
            <person name="Session A.M."/>
            <person name="Uno Y."/>
            <person name="Kwon T."/>
            <person name="Chapman J.A."/>
            <person name="Toyoda A."/>
            <person name="Takahashi S."/>
            <person name="Fukui A."/>
            <person name="Hikosaka A."/>
            <person name="Suzuki A."/>
            <person name="Kondo M."/>
            <person name="van Heeringen S.J."/>
            <person name="Quigley I."/>
            <person name="Heinz S."/>
            <person name="Ogino H."/>
            <person name="Ochi H."/>
            <person name="Hellsten U."/>
            <person name="Lyons J.B."/>
            <person name="Simakov O."/>
            <person name="Putnam N."/>
            <person name="Stites J."/>
            <person name="Kuroki Y."/>
            <person name="Tanaka T."/>
            <person name="Michiue T."/>
            <person name="Watanabe M."/>
            <person name="Bogdanovic O."/>
            <person name="Lister R."/>
            <person name="Georgiou G."/>
            <person name="Paranjpe S.S."/>
            <person name="van Kruijsbergen I."/>
            <person name="Shu S."/>
            <person name="Carlson J."/>
            <person name="Kinoshita T."/>
            <person name="Ohta Y."/>
            <person name="Mawaribuchi S."/>
            <person name="Jenkins J."/>
            <person name="Grimwood J."/>
            <person name="Schmutz J."/>
            <person name="Mitros T."/>
            <person name="Mozaffari S.V."/>
            <person name="Suzuki Y."/>
            <person name="Haramoto Y."/>
            <person name="Yamamoto T.S."/>
            <person name="Takagi C."/>
            <person name="Heald R."/>
            <person name="Miller K."/>
            <person name="Haudenschild C."/>
            <person name="Kitzman J."/>
            <person name="Nakayama T."/>
            <person name="Izutsu Y."/>
            <person name="Robert J."/>
            <person name="Fortriede J."/>
            <person name="Burns K."/>
            <person name="Lotay V."/>
            <person name="Karimi K."/>
            <person name="Yasuoka Y."/>
            <person name="Dichmann D.S."/>
            <person name="Flajnik M.F."/>
            <person name="Houston D.W."/>
            <person name="Shendure J."/>
            <person name="DuPasquier L."/>
            <person name="Vize P.D."/>
            <person name="Zorn A.M."/>
            <person name="Ito M."/>
            <person name="Marcotte E.M."/>
            <person name="Wallingford J.B."/>
            <person name="Ito Y."/>
            <person name="Asashima M."/>
            <person name="Ueno N."/>
            <person name="Matsuda Y."/>
            <person name="Veenstra G.J."/>
            <person name="Fujiyama A."/>
            <person name="Harland R.M."/>
            <person name="Taira M."/>
            <person name="Rokhsar D.S."/>
        </authorList>
    </citation>
    <scope>NUCLEOTIDE SEQUENCE [LARGE SCALE GENOMIC DNA]</scope>
    <source>
        <strain evidence="3">J</strain>
    </source>
</reference>
<sequence>MLAAPSVATAKCSCRLGDSGASSPDPPFPAFYSLMIQISVQPAAGFCTRKADQLLYSRDPLIQFPLHQLLPIYFPMAPHCASSPQQQQQRKKDASRTPAQPDPCQ</sequence>
<organism evidence="2 3">
    <name type="scientific">Xenopus laevis</name>
    <name type="common">African clawed frog</name>
    <dbReference type="NCBI Taxonomy" id="8355"/>
    <lineage>
        <taxon>Eukaryota</taxon>
        <taxon>Metazoa</taxon>
        <taxon>Chordata</taxon>
        <taxon>Craniata</taxon>
        <taxon>Vertebrata</taxon>
        <taxon>Euteleostomi</taxon>
        <taxon>Amphibia</taxon>
        <taxon>Batrachia</taxon>
        <taxon>Anura</taxon>
        <taxon>Pipoidea</taxon>
        <taxon>Pipidae</taxon>
        <taxon>Xenopodinae</taxon>
        <taxon>Xenopus</taxon>
        <taxon>Xenopus</taxon>
    </lineage>
</organism>
<evidence type="ECO:0000313" key="2">
    <source>
        <dbReference type="EMBL" id="OCT97788.1"/>
    </source>
</evidence>
<dbReference type="EMBL" id="CM004467">
    <property type="protein sequence ID" value="OCT97788.1"/>
    <property type="molecule type" value="Genomic_DNA"/>
</dbReference>
<name>A0A974I1A3_XENLA</name>
<dbReference type="Proteomes" id="UP000694892">
    <property type="component" value="Chromosome 1S"/>
</dbReference>
<dbReference type="AlphaFoldDB" id="A0A974I1A3"/>
<evidence type="ECO:0000256" key="1">
    <source>
        <dbReference type="SAM" id="MobiDB-lite"/>
    </source>
</evidence>
<protein>
    <submittedName>
        <fullName evidence="2">Uncharacterized protein</fullName>
    </submittedName>
</protein>
<evidence type="ECO:0000313" key="3">
    <source>
        <dbReference type="Proteomes" id="UP000694892"/>
    </source>
</evidence>